<dbReference type="InterPro" id="IPR036249">
    <property type="entry name" value="Thioredoxin-like_sf"/>
</dbReference>
<dbReference type="PANTHER" id="PTHR42801:SF4">
    <property type="entry name" value="AHPC_TSA FAMILY PROTEIN"/>
    <property type="match status" value="1"/>
</dbReference>
<comment type="function">
    <text evidence="1">Thiol-specific peroxidase that catalyzes the reduction of hydrogen peroxide and organic hydroperoxides to water and alcohols, respectively. Plays a role in cell protection against oxidative stress by detoxifying peroxides and as sensor of hydrogen peroxide-mediated signaling events.</text>
</comment>
<comment type="similarity">
    <text evidence="10">Belongs to the peroxiredoxin family. BCP/PrxQ subfamily.</text>
</comment>
<evidence type="ECO:0000256" key="10">
    <source>
        <dbReference type="ARBA" id="ARBA00038489"/>
    </source>
</evidence>
<sequence>MTIETGDKAPDFSLIADNGKPFKLSSKLKGNALLVFYPGDGLPVCKQQLCDYRDGFSKFTDLGVDVIAISSDDSDYIKTFKKENNLPFTLLSDKEGEVAKMYDSFGWFGVKRSVFLVDKNFEIKYKHIESVSIYSRSVEELTEMVKRKA</sequence>
<evidence type="ECO:0000259" key="14">
    <source>
        <dbReference type="PROSITE" id="PS51352"/>
    </source>
</evidence>
<feature type="domain" description="Thioredoxin" evidence="14">
    <location>
        <begin position="3"/>
        <end position="149"/>
    </location>
</feature>
<evidence type="ECO:0000256" key="9">
    <source>
        <dbReference type="ARBA" id="ARBA00032824"/>
    </source>
</evidence>
<comment type="caution">
    <text evidence="15">The sequence shown here is derived from an EMBL/GenBank/DDBJ whole genome shotgun (WGS) entry which is preliminary data.</text>
</comment>
<reference evidence="15 16" key="1">
    <citation type="submission" date="2019-03" db="EMBL/GenBank/DDBJ databases">
        <title>Genomic Encyclopedia of Type Strains, Phase IV (KMG-IV): sequencing the most valuable type-strain genomes for metagenomic binning, comparative biology and taxonomic classification.</title>
        <authorList>
            <person name="Goeker M."/>
        </authorList>
    </citation>
    <scope>NUCLEOTIDE SEQUENCE [LARGE SCALE GENOMIC DNA]</scope>
    <source>
        <strain evidence="15 16">DSM 25488</strain>
    </source>
</reference>
<evidence type="ECO:0000313" key="16">
    <source>
        <dbReference type="Proteomes" id="UP000295724"/>
    </source>
</evidence>
<evidence type="ECO:0000256" key="12">
    <source>
        <dbReference type="ARBA" id="ARBA00049091"/>
    </source>
</evidence>
<dbReference type="GO" id="GO:0045454">
    <property type="term" value="P:cell redox homeostasis"/>
    <property type="evidence" value="ECO:0007669"/>
    <property type="project" value="TreeGrafter"/>
</dbReference>
<name>A0A4R6XG83_9GAMM</name>
<protein>
    <recommendedName>
        <fullName evidence="3">thioredoxin-dependent peroxiredoxin</fullName>
        <ecNumber evidence="3">1.11.1.24</ecNumber>
    </recommendedName>
    <alternativeName>
        <fullName evidence="9">Thioredoxin peroxidase</fullName>
    </alternativeName>
    <alternativeName>
        <fullName evidence="11">Thioredoxin-dependent peroxiredoxin Bcp</fullName>
    </alternativeName>
</protein>
<dbReference type="PANTHER" id="PTHR42801">
    <property type="entry name" value="THIOREDOXIN-DEPENDENT PEROXIDE REDUCTASE"/>
    <property type="match status" value="1"/>
</dbReference>
<dbReference type="Gene3D" id="3.40.30.10">
    <property type="entry name" value="Glutaredoxin"/>
    <property type="match status" value="1"/>
</dbReference>
<evidence type="ECO:0000256" key="4">
    <source>
        <dbReference type="ARBA" id="ARBA00022559"/>
    </source>
</evidence>
<evidence type="ECO:0000256" key="6">
    <source>
        <dbReference type="ARBA" id="ARBA00023002"/>
    </source>
</evidence>
<organism evidence="15 16">
    <name type="scientific">Marinicella litoralis</name>
    <dbReference type="NCBI Taxonomy" id="644220"/>
    <lineage>
        <taxon>Bacteria</taxon>
        <taxon>Pseudomonadati</taxon>
        <taxon>Pseudomonadota</taxon>
        <taxon>Gammaproteobacteria</taxon>
        <taxon>Lysobacterales</taxon>
        <taxon>Marinicellaceae</taxon>
        <taxon>Marinicella</taxon>
    </lineage>
</organism>
<keyword evidence="4" id="KW-0575">Peroxidase</keyword>
<dbReference type="Proteomes" id="UP000295724">
    <property type="component" value="Unassembled WGS sequence"/>
</dbReference>
<evidence type="ECO:0000313" key="15">
    <source>
        <dbReference type="EMBL" id="TDR16277.1"/>
    </source>
</evidence>
<dbReference type="PROSITE" id="PS51352">
    <property type="entry name" value="THIOREDOXIN_2"/>
    <property type="match status" value="1"/>
</dbReference>
<evidence type="ECO:0000256" key="1">
    <source>
        <dbReference type="ARBA" id="ARBA00003330"/>
    </source>
</evidence>
<dbReference type="EC" id="1.11.1.24" evidence="3"/>
<dbReference type="InterPro" id="IPR024706">
    <property type="entry name" value="Peroxiredoxin_AhpC-typ"/>
</dbReference>
<dbReference type="RefSeq" id="WP_099020173.1">
    <property type="nucleotide sequence ID" value="NZ_NIHB01000006.1"/>
</dbReference>
<dbReference type="Pfam" id="PF00578">
    <property type="entry name" value="AhpC-TSA"/>
    <property type="match status" value="1"/>
</dbReference>
<feature type="active site" description="Cysteine sulfenic acid (-SOH) intermediate; for peroxidase activity" evidence="13">
    <location>
        <position position="45"/>
    </location>
</feature>
<dbReference type="EMBL" id="SNZB01000008">
    <property type="protein sequence ID" value="TDR16277.1"/>
    <property type="molecule type" value="Genomic_DNA"/>
</dbReference>
<evidence type="ECO:0000256" key="11">
    <source>
        <dbReference type="ARBA" id="ARBA00042639"/>
    </source>
</evidence>
<evidence type="ECO:0000256" key="8">
    <source>
        <dbReference type="ARBA" id="ARBA00023284"/>
    </source>
</evidence>
<keyword evidence="6" id="KW-0560">Oxidoreductase</keyword>
<evidence type="ECO:0000256" key="7">
    <source>
        <dbReference type="ARBA" id="ARBA00023157"/>
    </source>
</evidence>
<evidence type="ECO:0000256" key="13">
    <source>
        <dbReference type="PIRSR" id="PIRSR000239-1"/>
    </source>
</evidence>
<dbReference type="OrthoDB" id="9812811at2"/>
<dbReference type="GO" id="GO:0034599">
    <property type="term" value="P:cellular response to oxidative stress"/>
    <property type="evidence" value="ECO:0007669"/>
    <property type="project" value="TreeGrafter"/>
</dbReference>
<keyword evidence="16" id="KW-1185">Reference proteome</keyword>
<dbReference type="GO" id="GO:0005737">
    <property type="term" value="C:cytoplasm"/>
    <property type="evidence" value="ECO:0007669"/>
    <property type="project" value="TreeGrafter"/>
</dbReference>
<dbReference type="InterPro" id="IPR013766">
    <property type="entry name" value="Thioredoxin_domain"/>
</dbReference>
<comment type="subunit">
    <text evidence="2">Monomer.</text>
</comment>
<dbReference type="InterPro" id="IPR050924">
    <property type="entry name" value="Peroxiredoxin_BCP/PrxQ"/>
</dbReference>
<evidence type="ECO:0000256" key="2">
    <source>
        <dbReference type="ARBA" id="ARBA00011245"/>
    </source>
</evidence>
<evidence type="ECO:0000256" key="5">
    <source>
        <dbReference type="ARBA" id="ARBA00022862"/>
    </source>
</evidence>
<dbReference type="GO" id="GO:0008379">
    <property type="term" value="F:thioredoxin peroxidase activity"/>
    <property type="evidence" value="ECO:0007669"/>
    <property type="project" value="TreeGrafter"/>
</dbReference>
<accession>A0A4R6XG83</accession>
<dbReference type="PIRSF" id="PIRSF000239">
    <property type="entry name" value="AHPC"/>
    <property type="match status" value="1"/>
</dbReference>
<dbReference type="AlphaFoldDB" id="A0A4R6XG83"/>
<dbReference type="SUPFAM" id="SSF52833">
    <property type="entry name" value="Thioredoxin-like"/>
    <property type="match status" value="1"/>
</dbReference>
<comment type="catalytic activity">
    <reaction evidence="12">
        <text>a hydroperoxide + [thioredoxin]-dithiol = an alcohol + [thioredoxin]-disulfide + H2O</text>
        <dbReference type="Rhea" id="RHEA:62620"/>
        <dbReference type="Rhea" id="RHEA-COMP:10698"/>
        <dbReference type="Rhea" id="RHEA-COMP:10700"/>
        <dbReference type="ChEBI" id="CHEBI:15377"/>
        <dbReference type="ChEBI" id="CHEBI:29950"/>
        <dbReference type="ChEBI" id="CHEBI:30879"/>
        <dbReference type="ChEBI" id="CHEBI:35924"/>
        <dbReference type="ChEBI" id="CHEBI:50058"/>
        <dbReference type="EC" id="1.11.1.24"/>
    </reaction>
</comment>
<keyword evidence="7" id="KW-1015">Disulfide bond</keyword>
<gene>
    <name evidence="15" type="ORF">C8D91_2803</name>
</gene>
<keyword evidence="8" id="KW-0676">Redox-active center</keyword>
<evidence type="ECO:0000256" key="3">
    <source>
        <dbReference type="ARBA" id="ARBA00013017"/>
    </source>
</evidence>
<keyword evidence="5" id="KW-0049">Antioxidant</keyword>
<dbReference type="CDD" id="cd03017">
    <property type="entry name" value="PRX_BCP"/>
    <property type="match status" value="1"/>
</dbReference>
<dbReference type="InterPro" id="IPR000866">
    <property type="entry name" value="AhpC/TSA"/>
</dbReference>
<proteinExistence type="inferred from homology"/>